<protein>
    <recommendedName>
        <fullName evidence="4">Dynein heavy chain 12, axonemal</fullName>
    </recommendedName>
</protein>
<evidence type="ECO:0000256" key="1">
    <source>
        <dbReference type="SAM" id="MobiDB-lite"/>
    </source>
</evidence>
<feature type="region of interest" description="Disordered" evidence="1">
    <location>
        <begin position="1"/>
        <end position="21"/>
    </location>
</feature>
<dbReference type="EMBL" id="JAIPUX010000439">
    <property type="protein sequence ID" value="KAH0630140.1"/>
    <property type="molecule type" value="Genomic_DNA"/>
</dbReference>
<name>A0ABQ7TL25_PHRPL</name>
<dbReference type="PANTHER" id="PTHR22878:SF70">
    <property type="entry name" value="DYNEIN HEAVY CHAIN 2, AXONEMAL"/>
    <property type="match status" value="1"/>
</dbReference>
<proteinExistence type="predicted"/>
<evidence type="ECO:0008006" key="4">
    <source>
        <dbReference type="Google" id="ProtNLM"/>
    </source>
</evidence>
<gene>
    <name evidence="2" type="ORF">JD844_012808</name>
</gene>
<dbReference type="InterPro" id="IPR026983">
    <property type="entry name" value="DHC"/>
</dbReference>
<reference evidence="2 3" key="1">
    <citation type="journal article" date="2022" name="Gigascience">
        <title>A chromosome-level genome assembly and annotation of the desert horned lizard, Phrynosoma platyrhinos, provides insight into chromosomal rearrangements among reptiles.</title>
        <authorList>
            <person name="Koochekian N."/>
            <person name="Ascanio A."/>
            <person name="Farleigh K."/>
            <person name="Card D.C."/>
            <person name="Schield D.R."/>
            <person name="Castoe T.A."/>
            <person name="Jezkova T."/>
        </authorList>
    </citation>
    <scope>NUCLEOTIDE SEQUENCE [LARGE SCALE GENOMIC DNA]</scope>
    <source>
        <strain evidence="2">NK-2021</strain>
    </source>
</reference>
<sequence length="423" mass="49061">MSAPSKSSDLPDDDAQAIRLPPIAVPSTSKELTEKQKKLMKYRRVKEQQKILNKIIVNTATKEYSNAIEEFARKESQPPIPQLPYTMNSEQKQIRTNYLFLKKCVESNPVVPIQQEWLHSMLTLIPQNLMEGKDREKLVEELLDEVTNDYEMSMKRYMVRSVLVKPSVTLLEYEKEEPLPVEPVGLDFSRPWHISFLQARKQIFENLHILHPTLRILLDIGYKTFSKLLIVDLSDFSELIFQLKELLKRTVEAYVQLFDFDDQRWLLLFKMELTFDDEKMDFYPSFQDLEDAILFIVTLISQTLQHVQTIHSWLGGTSAVTAIDTELPEHVISWASSVLKKAVHENLKGPKAHFDFYVEKYGWLVDGAADDRIRKFVAEEHSFDEYAEVIFKYNVPVNLSGIIEAWIKCLGYSLSPIPSTLQA</sequence>
<evidence type="ECO:0000313" key="2">
    <source>
        <dbReference type="EMBL" id="KAH0630140.1"/>
    </source>
</evidence>
<keyword evidence="3" id="KW-1185">Reference proteome</keyword>
<organism evidence="2 3">
    <name type="scientific">Phrynosoma platyrhinos</name>
    <name type="common">Desert horned lizard</name>
    <dbReference type="NCBI Taxonomy" id="52577"/>
    <lineage>
        <taxon>Eukaryota</taxon>
        <taxon>Metazoa</taxon>
        <taxon>Chordata</taxon>
        <taxon>Craniata</taxon>
        <taxon>Vertebrata</taxon>
        <taxon>Euteleostomi</taxon>
        <taxon>Lepidosauria</taxon>
        <taxon>Squamata</taxon>
        <taxon>Bifurcata</taxon>
        <taxon>Unidentata</taxon>
        <taxon>Episquamata</taxon>
        <taxon>Toxicofera</taxon>
        <taxon>Iguania</taxon>
        <taxon>Phrynosomatidae</taxon>
        <taxon>Phrynosomatinae</taxon>
        <taxon>Phrynosoma</taxon>
    </lineage>
</organism>
<dbReference type="Proteomes" id="UP000826234">
    <property type="component" value="Unassembled WGS sequence"/>
</dbReference>
<comment type="caution">
    <text evidence="2">The sequence shown here is derived from an EMBL/GenBank/DDBJ whole genome shotgun (WGS) entry which is preliminary data.</text>
</comment>
<evidence type="ECO:0000313" key="3">
    <source>
        <dbReference type="Proteomes" id="UP000826234"/>
    </source>
</evidence>
<dbReference type="PANTHER" id="PTHR22878">
    <property type="entry name" value="DYNEIN HEAVY CHAIN 6, AXONEMAL-LIKE-RELATED"/>
    <property type="match status" value="1"/>
</dbReference>
<accession>A0ABQ7TL25</accession>